<proteinExistence type="predicted"/>
<dbReference type="AlphaFoldDB" id="A0A2S5CMA8"/>
<dbReference type="EMBL" id="PGFZ01000004">
    <property type="protein sequence ID" value="POZ51908.1"/>
    <property type="molecule type" value="Genomic_DNA"/>
</dbReference>
<dbReference type="InterPro" id="IPR016186">
    <property type="entry name" value="C-type_lectin-like/link_sf"/>
</dbReference>
<comment type="caution">
    <text evidence="1">The sequence shown here is derived from an EMBL/GenBank/DDBJ whole genome shotgun (WGS) entry which is preliminary data.</text>
</comment>
<evidence type="ECO:0000313" key="1">
    <source>
        <dbReference type="EMBL" id="POZ51908.1"/>
    </source>
</evidence>
<accession>A0A2S5CMA8</accession>
<dbReference type="Gene3D" id="3.10.100.10">
    <property type="entry name" value="Mannose-Binding Protein A, subunit A"/>
    <property type="match status" value="1"/>
</dbReference>
<protein>
    <recommendedName>
        <fullName evidence="3">C-type lectin domain-containing protein</fullName>
    </recommendedName>
</protein>
<gene>
    <name evidence="1" type="ORF">AADEFJLK_02128</name>
</gene>
<sequence>MTNKKLGLSIANTLLVTAALQGLTPVAADSLKVFNPVTGHYYQRFDLANVKQSTANANCSALKAHLVTFAGTDYGVDNKEADFVYSQLVSKSPAGAPNGNNNFNFIGAVFNENTYTWSWLTGEAFGKNFPSANGGYDFYGMKVSDGKWQLANNDGYVQYQGTYSTGYVCEWEGNDYVASATVPDLNNNGVDETAALYLDYKTNNHTVIIRDPKTHTTISTLTFANSTPTPPIGLAVIADMNINGVPEIAVLSGLTIRIKDAKNNNVSLKTFNFLNSTYQPRSLSATYSSDKTFSELTVVGVLPTGKATAETRDSKSGALLYSDTF</sequence>
<name>A0A2S5CMA8_9GAMM</name>
<evidence type="ECO:0000313" key="2">
    <source>
        <dbReference type="Proteomes" id="UP000237423"/>
    </source>
</evidence>
<dbReference type="SUPFAM" id="SSF56436">
    <property type="entry name" value="C-type lectin-like"/>
    <property type="match status" value="1"/>
</dbReference>
<reference evidence="1 2" key="1">
    <citation type="submission" date="2017-11" db="EMBL/GenBank/DDBJ databases">
        <title>Draft Genome Sequence of Methylobacter psychrotolerans Sph1T, an Obligate Methanotroph from Low-Temperature Environments.</title>
        <authorList>
            <person name="Oshkin I.Y."/>
            <person name="Miroshnikov K."/>
            <person name="Belova S.E."/>
            <person name="Korzhenkov A."/>
            <person name="Toshchakov S.V."/>
            <person name="Dedysh S.N."/>
        </authorList>
    </citation>
    <scope>NUCLEOTIDE SEQUENCE [LARGE SCALE GENOMIC DNA]</scope>
    <source>
        <strain evidence="1 2">Sph1</strain>
    </source>
</reference>
<dbReference type="RefSeq" id="WP_103974249.1">
    <property type="nucleotide sequence ID" value="NZ_PGFZ01000004.1"/>
</dbReference>
<evidence type="ECO:0008006" key="3">
    <source>
        <dbReference type="Google" id="ProtNLM"/>
    </source>
</evidence>
<dbReference type="Proteomes" id="UP000237423">
    <property type="component" value="Unassembled WGS sequence"/>
</dbReference>
<dbReference type="InterPro" id="IPR016187">
    <property type="entry name" value="CTDL_fold"/>
</dbReference>
<organism evidence="1 2">
    <name type="scientific">Methylovulum psychrotolerans</name>
    <dbReference type="NCBI Taxonomy" id="1704499"/>
    <lineage>
        <taxon>Bacteria</taxon>
        <taxon>Pseudomonadati</taxon>
        <taxon>Pseudomonadota</taxon>
        <taxon>Gammaproteobacteria</taxon>
        <taxon>Methylococcales</taxon>
        <taxon>Methylococcaceae</taxon>
        <taxon>Methylovulum</taxon>
    </lineage>
</organism>